<keyword evidence="2" id="KW-1185">Reference proteome</keyword>
<name>A0A317SM22_9PEZI</name>
<evidence type="ECO:0000313" key="2">
    <source>
        <dbReference type="Proteomes" id="UP000246991"/>
    </source>
</evidence>
<protein>
    <submittedName>
        <fullName evidence="1">Uncharacterized protein</fullName>
    </submittedName>
</protein>
<sequence length="102" mass="11353">MCENNSFLEKSMSEGDNCNSEGSYIDCNTLKLDESTGSSMCQSYGLKSRKTSYNNQKNNYELAITARASYNIQAVFQCQMNLGISLAAEEEAVEEEDELAFC</sequence>
<gene>
    <name evidence="1" type="ORF">C7212DRAFT_345353</name>
</gene>
<dbReference type="EMBL" id="PYWC01000047">
    <property type="protein sequence ID" value="PWW75363.1"/>
    <property type="molecule type" value="Genomic_DNA"/>
</dbReference>
<proteinExistence type="predicted"/>
<dbReference type="Proteomes" id="UP000246991">
    <property type="component" value="Unassembled WGS sequence"/>
</dbReference>
<evidence type="ECO:0000313" key="1">
    <source>
        <dbReference type="EMBL" id="PWW75363.1"/>
    </source>
</evidence>
<reference evidence="1 2" key="1">
    <citation type="submission" date="2018-03" db="EMBL/GenBank/DDBJ databases">
        <title>Genomes of Pezizomycetes fungi and the evolution of truffles.</title>
        <authorList>
            <person name="Murat C."/>
            <person name="Payen T."/>
            <person name="Noel B."/>
            <person name="Kuo A."/>
            <person name="Martin F.M."/>
        </authorList>
    </citation>
    <scope>NUCLEOTIDE SEQUENCE [LARGE SCALE GENOMIC DNA]</scope>
    <source>
        <strain evidence="1">091103-1</strain>
    </source>
</reference>
<dbReference type="STRING" id="42249.A0A317SM22"/>
<accession>A0A317SM22</accession>
<comment type="caution">
    <text evidence="1">The sequence shown here is derived from an EMBL/GenBank/DDBJ whole genome shotgun (WGS) entry which is preliminary data.</text>
</comment>
<dbReference type="AlphaFoldDB" id="A0A317SM22"/>
<dbReference type="OrthoDB" id="5462762at2759"/>
<organism evidence="1 2">
    <name type="scientific">Tuber magnatum</name>
    <name type="common">white Piedmont truffle</name>
    <dbReference type="NCBI Taxonomy" id="42249"/>
    <lineage>
        <taxon>Eukaryota</taxon>
        <taxon>Fungi</taxon>
        <taxon>Dikarya</taxon>
        <taxon>Ascomycota</taxon>
        <taxon>Pezizomycotina</taxon>
        <taxon>Pezizomycetes</taxon>
        <taxon>Pezizales</taxon>
        <taxon>Tuberaceae</taxon>
        <taxon>Tuber</taxon>
    </lineage>
</organism>